<organism evidence="2 3">
    <name type="scientific">Rhodanobacter panaciterrae</name>
    <dbReference type="NCBI Taxonomy" id="490572"/>
    <lineage>
        <taxon>Bacteria</taxon>
        <taxon>Pseudomonadati</taxon>
        <taxon>Pseudomonadota</taxon>
        <taxon>Gammaproteobacteria</taxon>
        <taxon>Lysobacterales</taxon>
        <taxon>Rhodanobacteraceae</taxon>
        <taxon>Rhodanobacter</taxon>
    </lineage>
</organism>
<feature type="region of interest" description="Disordered" evidence="1">
    <location>
        <begin position="49"/>
        <end position="74"/>
    </location>
</feature>
<sequence>MQGIQAGIQTFETKRREGALPVECDHAGNGCYAEETPILTDAAIRHRSGSLPLPAPRDFLRSQGEVGDRRESFR</sequence>
<name>A0ABQ2ZIA3_9GAMM</name>
<evidence type="ECO:0000313" key="2">
    <source>
        <dbReference type="EMBL" id="GGY14965.1"/>
    </source>
</evidence>
<gene>
    <name evidence="2" type="ORF">GCM10008098_02290</name>
</gene>
<keyword evidence="3" id="KW-1185">Reference proteome</keyword>
<evidence type="ECO:0000313" key="3">
    <source>
        <dbReference type="Proteomes" id="UP000621898"/>
    </source>
</evidence>
<accession>A0ABQ2ZIA3</accession>
<comment type="caution">
    <text evidence="2">The sequence shown here is derived from an EMBL/GenBank/DDBJ whole genome shotgun (WGS) entry which is preliminary data.</text>
</comment>
<dbReference type="EMBL" id="BMXT01000001">
    <property type="protein sequence ID" value="GGY14965.1"/>
    <property type="molecule type" value="Genomic_DNA"/>
</dbReference>
<dbReference type="Proteomes" id="UP000621898">
    <property type="component" value="Unassembled WGS sequence"/>
</dbReference>
<proteinExistence type="predicted"/>
<evidence type="ECO:0000256" key="1">
    <source>
        <dbReference type="SAM" id="MobiDB-lite"/>
    </source>
</evidence>
<reference evidence="3" key="1">
    <citation type="journal article" date="2019" name="Int. J. Syst. Evol. Microbiol.">
        <title>The Global Catalogue of Microorganisms (GCM) 10K type strain sequencing project: providing services to taxonomists for standard genome sequencing and annotation.</title>
        <authorList>
            <consortium name="The Broad Institute Genomics Platform"/>
            <consortium name="The Broad Institute Genome Sequencing Center for Infectious Disease"/>
            <person name="Wu L."/>
            <person name="Ma J."/>
        </authorList>
    </citation>
    <scope>NUCLEOTIDE SEQUENCE [LARGE SCALE GENOMIC DNA]</scope>
    <source>
        <strain evidence="3">KCTC 22232</strain>
    </source>
</reference>
<protein>
    <submittedName>
        <fullName evidence="2">Uncharacterized protein</fullName>
    </submittedName>
</protein>